<gene>
    <name evidence="2" type="ORF">HGP29_13495</name>
</gene>
<organism evidence="2 3">
    <name type="scientific">Flammeovirga agarivorans</name>
    <dbReference type="NCBI Taxonomy" id="2726742"/>
    <lineage>
        <taxon>Bacteria</taxon>
        <taxon>Pseudomonadati</taxon>
        <taxon>Bacteroidota</taxon>
        <taxon>Cytophagia</taxon>
        <taxon>Cytophagales</taxon>
        <taxon>Flammeovirgaceae</taxon>
        <taxon>Flammeovirga</taxon>
    </lineage>
</organism>
<proteinExistence type="predicted"/>
<dbReference type="RefSeq" id="WP_168882955.1">
    <property type="nucleotide sequence ID" value="NZ_JABAIL010000004.1"/>
</dbReference>
<dbReference type="SUPFAM" id="SSF55729">
    <property type="entry name" value="Acyl-CoA N-acyltransferases (Nat)"/>
    <property type="match status" value="1"/>
</dbReference>
<dbReference type="GO" id="GO:0004057">
    <property type="term" value="F:arginyl-tRNA--protein transferase activity"/>
    <property type="evidence" value="ECO:0007669"/>
    <property type="project" value="InterPro"/>
</dbReference>
<comment type="caution">
    <text evidence="2">The sequence shown here is derived from an EMBL/GenBank/DDBJ whole genome shotgun (WGS) entry which is preliminary data.</text>
</comment>
<feature type="domain" description="N-end rule aminoacyl transferase C-terminal" evidence="1">
    <location>
        <begin position="91"/>
        <end position="208"/>
    </location>
</feature>
<reference evidence="2 3" key="1">
    <citation type="submission" date="2020-04" db="EMBL/GenBank/DDBJ databases">
        <title>Flammeovirga sp. SR4, a novel species isolated from seawater.</title>
        <authorList>
            <person name="Wang X."/>
        </authorList>
    </citation>
    <scope>NUCLEOTIDE SEQUENCE [LARGE SCALE GENOMIC DNA]</scope>
    <source>
        <strain evidence="2 3">SR4</strain>
    </source>
</reference>
<dbReference type="InterPro" id="IPR016181">
    <property type="entry name" value="Acyl_CoA_acyltransferase"/>
</dbReference>
<dbReference type="InterPro" id="IPR007472">
    <property type="entry name" value="N-end_Aminoacyl_Trfase_C"/>
</dbReference>
<dbReference type="AlphaFoldDB" id="A0A7X8XWG6"/>
<dbReference type="EMBL" id="JABAIL010000004">
    <property type="protein sequence ID" value="NLR92236.1"/>
    <property type="molecule type" value="Genomic_DNA"/>
</dbReference>
<evidence type="ECO:0000259" key="1">
    <source>
        <dbReference type="Pfam" id="PF04377"/>
    </source>
</evidence>
<keyword evidence="3" id="KW-1185">Reference proteome</keyword>
<sequence>MYYDITFGIVSPNDDELTPVEIDRLLAQGYFRHNLNMASYEMMYFDDKMQGVLPLRCEVQSGMFSKSQRKKINQSLRKFQVEITPLNITEEHETLYSEYRKERFDEENKSLLQYFGVDDEEDLGLLPFETMQISFYQDNKLIAASYFDVGEQSIASLMAMYDHNFKQEGLGFISMLLEMKWALENKKDWYYPGYTLDQPSCFDYKLRLPNVQAFNWKKEWEDWKNIDLKLTKRYKTLHALEDIVEDINKTCLVKGHVAEEQNFFTSMWHDMFDFTQAVEAPIYGSFPIGQYHQMVVIYDPVQDQFVVKPHIFKMESGLTKEITTKDPEEISTLINAYFTYLQIIDVRITQAIDDFQEVLNNSNLEFDTVEVMGNASRHPNYKWLSLKNGNIHWMIMTFWDNDRRQFFYHPLTFKYHQKRWVSPFGLCTAEVALLKISSYIETKEEDWEDLLSETE</sequence>
<protein>
    <recommendedName>
        <fullName evidence="1">N-end rule aminoacyl transferase C-terminal domain-containing protein</fullName>
    </recommendedName>
</protein>
<dbReference type="Pfam" id="PF04377">
    <property type="entry name" value="ATE_C"/>
    <property type="match status" value="1"/>
</dbReference>
<dbReference type="Proteomes" id="UP000585050">
    <property type="component" value="Unassembled WGS sequence"/>
</dbReference>
<evidence type="ECO:0000313" key="3">
    <source>
        <dbReference type="Proteomes" id="UP000585050"/>
    </source>
</evidence>
<evidence type="ECO:0000313" key="2">
    <source>
        <dbReference type="EMBL" id="NLR92236.1"/>
    </source>
</evidence>
<name>A0A7X8XWG6_9BACT</name>
<accession>A0A7X8XWG6</accession>